<evidence type="ECO:0000313" key="3">
    <source>
        <dbReference type="EMBL" id="MBB3925454.1"/>
    </source>
</evidence>
<dbReference type="AlphaFoldDB" id="A0A7W6FPW7"/>
<feature type="transmembrane region" description="Helical" evidence="1">
    <location>
        <begin position="55"/>
        <end position="78"/>
    </location>
</feature>
<dbReference type="InterPro" id="IPR032816">
    <property type="entry name" value="VTT_dom"/>
</dbReference>
<proteinExistence type="predicted"/>
<dbReference type="RefSeq" id="WP_188071012.1">
    <property type="nucleotide sequence ID" value="NZ_BSPS01000161.1"/>
</dbReference>
<accession>A0A7W6FPW7</accession>
<dbReference type="GO" id="GO:0005886">
    <property type="term" value="C:plasma membrane"/>
    <property type="evidence" value="ECO:0007669"/>
    <property type="project" value="TreeGrafter"/>
</dbReference>
<name>A0A7W6FPW7_9SPHN</name>
<keyword evidence="1" id="KW-0472">Membrane</keyword>
<feature type="transmembrane region" description="Helical" evidence="1">
    <location>
        <begin position="170"/>
        <end position="192"/>
    </location>
</feature>
<organism evidence="3 4">
    <name type="scientific">Sphingobium jiangsuense</name>
    <dbReference type="NCBI Taxonomy" id="870476"/>
    <lineage>
        <taxon>Bacteria</taxon>
        <taxon>Pseudomonadati</taxon>
        <taxon>Pseudomonadota</taxon>
        <taxon>Alphaproteobacteria</taxon>
        <taxon>Sphingomonadales</taxon>
        <taxon>Sphingomonadaceae</taxon>
        <taxon>Sphingobium</taxon>
    </lineage>
</organism>
<dbReference type="EMBL" id="JACIDT010000003">
    <property type="protein sequence ID" value="MBB3925454.1"/>
    <property type="molecule type" value="Genomic_DNA"/>
</dbReference>
<dbReference type="InterPro" id="IPR051311">
    <property type="entry name" value="DedA_domain"/>
</dbReference>
<evidence type="ECO:0000256" key="1">
    <source>
        <dbReference type="SAM" id="Phobius"/>
    </source>
</evidence>
<dbReference type="Proteomes" id="UP000571950">
    <property type="component" value="Unassembled WGS sequence"/>
</dbReference>
<keyword evidence="4" id="KW-1185">Reference proteome</keyword>
<evidence type="ECO:0000259" key="2">
    <source>
        <dbReference type="Pfam" id="PF09335"/>
    </source>
</evidence>
<keyword evidence="1" id="KW-0812">Transmembrane</keyword>
<dbReference type="PANTHER" id="PTHR42709:SF11">
    <property type="entry name" value="DEDA FAMILY PROTEIN"/>
    <property type="match status" value="1"/>
</dbReference>
<feature type="transmembrane region" description="Helical" evidence="1">
    <location>
        <begin position="122"/>
        <end position="140"/>
    </location>
</feature>
<comment type="caution">
    <text evidence="3">The sequence shown here is derived from an EMBL/GenBank/DDBJ whole genome shotgun (WGS) entry which is preliminary data.</text>
</comment>
<keyword evidence="1" id="KW-1133">Transmembrane helix</keyword>
<gene>
    <name evidence="3" type="ORF">GGR43_001167</name>
</gene>
<feature type="domain" description="VTT" evidence="2">
    <location>
        <begin position="57"/>
        <end position="152"/>
    </location>
</feature>
<sequence length="216" mass="23401">MLTFLYQWMLAKAAHRHADRWLAAISFMESSFFPIPPHPLLGLMCLARPEKALRYGVICTLASVLGGLLGYAIGYFLYESVGMAMLAALGLADKFPAAACYLREYGAEIILLKGATPIPFKLITITAGFIGLSIVTFLWASVLSRAFQFMLVGALFWKYGAAIKPWIERYLGWLTAAFLVLVVGGFLAVGALGGGGEDKASDKCSRATMAQTVSTR</sequence>
<dbReference type="PANTHER" id="PTHR42709">
    <property type="entry name" value="ALKALINE PHOSPHATASE LIKE PROTEIN"/>
    <property type="match status" value="1"/>
</dbReference>
<protein>
    <submittedName>
        <fullName evidence="3">Membrane protein YqaA with SNARE-associated domain</fullName>
    </submittedName>
</protein>
<dbReference type="Pfam" id="PF09335">
    <property type="entry name" value="VTT_dom"/>
    <property type="match status" value="1"/>
</dbReference>
<evidence type="ECO:0000313" key="4">
    <source>
        <dbReference type="Proteomes" id="UP000571950"/>
    </source>
</evidence>
<reference evidence="3 4" key="1">
    <citation type="submission" date="2020-08" db="EMBL/GenBank/DDBJ databases">
        <title>Genomic Encyclopedia of Type Strains, Phase IV (KMG-IV): sequencing the most valuable type-strain genomes for metagenomic binning, comparative biology and taxonomic classification.</title>
        <authorList>
            <person name="Goeker M."/>
        </authorList>
    </citation>
    <scope>NUCLEOTIDE SEQUENCE [LARGE SCALE GENOMIC DNA]</scope>
    <source>
        <strain evidence="3 4">DSM 26189</strain>
    </source>
</reference>